<evidence type="ECO:0000256" key="5">
    <source>
        <dbReference type="ARBA" id="ARBA00022723"/>
    </source>
</evidence>
<dbReference type="PANTHER" id="PTHR33254">
    <property type="entry name" value="4-HYDROXY-4-METHYL-2-OXOGLUTARATE ALDOLASE 3-RELATED"/>
    <property type="match status" value="1"/>
</dbReference>
<evidence type="ECO:0000256" key="8">
    <source>
        <dbReference type="ARBA" id="ARBA00047973"/>
    </source>
</evidence>
<dbReference type="InterPro" id="IPR005493">
    <property type="entry name" value="RraA/RraA-like"/>
</dbReference>
<gene>
    <name evidence="10" type="ORF">FHX46_002366</name>
</gene>
<evidence type="ECO:0000256" key="6">
    <source>
        <dbReference type="ARBA" id="ARBA00023239"/>
    </source>
</evidence>
<keyword evidence="11" id="KW-1185">Reference proteome</keyword>
<dbReference type="EC" id="4.1.1.112" evidence="9"/>
<keyword evidence="5 9" id="KW-0479">Metal-binding</keyword>
<name>A0ABX0SWX9_9PSEU</name>
<sequence>MTAFSSRSFSTADLVDEHGDQLWVCDTQFRQFGGERVFSGRVRTVACYQDNRLAKQVLATPGEGAVLVIDGRGSLHTALSGDLIARSAADHGWAGLVINGAVRDSAVLAGLPIGIKALGTTPRKSAKAGTGQLDVPVGFGGITFHPGDLLYADDDGVVLLAG</sequence>
<reference evidence="10 11" key="1">
    <citation type="submission" date="2020-03" db="EMBL/GenBank/DDBJ databases">
        <title>Sequencing the genomes of 1000 actinobacteria strains.</title>
        <authorList>
            <person name="Klenk H.-P."/>
        </authorList>
    </citation>
    <scope>NUCLEOTIDE SEQUENCE [LARGE SCALE GENOMIC DNA]</scope>
    <source>
        <strain evidence="10 11">DSM 45668</strain>
    </source>
</reference>
<accession>A0ABX0SWX9</accession>
<organism evidence="10 11">
    <name type="scientific">Amycolatopsis viridis</name>
    <dbReference type="NCBI Taxonomy" id="185678"/>
    <lineage>
        <taxon>Bacteria</taxon>
        <taxon>Bacillati</taxon>
        <taxon>Actinomycetota</taxon>
        <taxon>Actinomycetes</taxon>
        <taxon>Pseudonocardiales</taxon>
        <taxon>Pseudonocardiaceae</taxon>
        <taxon>Amycolatopsis</taxon>
    </lineage>
</organism>
<comment type="subunit">
    <text evidence="4 9">Homotrimer.</text>
</comment>
<dbReference type="RefSeq" id="WP_167113285.1">
    <property type="nucleotide sequence ID" value="NZ_JAANOU010000001.1"/>
</dbReference>
<comment type="catalytic activity">
    <reaction evidence="8 9">
        <text>oxaloacetate + H(+) = pyruvate + CO2</text>
        <dbReference type="Rhea" id="RHEA:15641"/>
        <dbReference type="ChEBI" id="CHEBI:15361"/>
        <dbReference type="ChEBI" id="CHEBI:15378"/>
        <dbReference type="ChEBI" id="CHEBI:16452"/>
        <dbReference type="ChEBI" id="CHEBI:16526"/>
        <dbReference type="EC" id="4.1.1.112"/>
    </reaction>
</comment>
<dbReference type="NCBIfam" id="TIGR01935">
    <property type="entry name" value="NOT-MenG"/>
    <property type="match status" value="1"/>
</dbReference>
<evidence type="ECO:0000313" key="10">
    <source>
        <dbReference type="EMBL" id="NIH79836.1"/>
    </source>
</evidence>
<dbReference type="Gene3D" id="3.50.30.40">
    <property type="entry name" value="Ribonuclease E inhibitor RraA/RraA-like"/>
    <property type="match status" value="1"/>
</dbReference>
<comment type="similarity">
    <text evidence="3 9">Belongs to the class II aldolase/RraA-like family.</text>
</comment>
<dbReference type="EC" id="4.1.3.17" evidence="9"/>
<dbReference type="InterPro" id="IPR036704">
    <property type="entry name" value="RraA/RraA-like_sf"/>
</dbReference>
<evidence type="ECO:0000256" key="9">
    <source>
        <dbReference type="RuleBase" id="RU004338"/>
    </source>
</evidence>
<evidence type="ECO:0000256" key="2">
    <source>
        <dbReference type="ARBA" id="ARBA00001968"/>
    </source>
</evidence>
<dbReference type="CDD" id="cd16841">
    <property type="entry name" value="RraA_family"/>
    <property type="match status" value="1"/>
</dbReference>
<comment type="function">
    <text evidence="7 9">Catalyzes the aldol cleavage of 4-hydroxy-4-methyl-2-oxoglutarate (HMG) into 2 molecules of pyruvate. Also contains a secondary oxaloacetate (OAA) decarboxylase activity due to the common pyruvate enolate transition state formed following C-C bond cleavage in the retro-aldol and decarboxylation reactions.</text>
</comment>
<evidence type="ECO:0000256" key="3">
    <source>
        <dbReference type="ARBA" id="ARBA00008621"/>
    </source>
</evidence>
<protein>
    <recommendedName>
        <fullName evidence="9">4-hydroxy-4-methyl-2-oxoglutarate aldolase</fullName>
        <shortName evidence="9">HMG aldolase</shortName>
        <ecNumber evidence="9">4.1.1.112</ecNumber>
        <ecNumber evidence="9">4.1.3.17</ecNumber>
    </recommendedName>
    <alternativeName>
        <fullName evidence="9">Oxaloacetate decarboxylase</fullName>
    </alternativeName>
</protein>
<dbReference type="PANTHER" id="PTHR33254:SF4">
    <property type="entry name" value="4-HYDROXY-4-METHYL-2-OXOGLUTARATE ALDOLASE 3-RELATED"/>
    <property type="match status" value="1"/>
</dbReference>
<evidence type="ECO:0000256" key="1">
    <source>
        <dbReference type="ARBA" id="ARBA00001342"/>
    </source>
</evidence>
<comment type="cofactor">
    <cofactor evidence="2 9">
        <name>a divalent metal cation</name>
        <dbReference type="ChEBI" id="CHEBI:60240"/>
    </cofactor>
</comment>
<dbReference type="Proteomes" id="UP000754495">
    <property type="component" value="Unassembled WGS sequence"/>
</dbReference>
<comment type="catalytic activity">
    <reaction evidence="1 9">
        <text>4-hydroxy-4-methyl-2-oxoglutarate = 2 pyruvate</text>
        <dbReference type="Rhea" id="RHEA:22748"/>
        <dbReference type="ChEBI" id="CHEBI:15361"/>
        <dbReference type="ChEBI" id="CHEBI:58276"/>
        <dbReference type="EC" id="4.1.3.17"/>
    </reaction>
</comment>
<dbReference type="InterPro" id="IPR010203">
    <property type="entry name" value="RraA"/>
</dbReference>
<evidence type="ECO:0000313" key="11">
    <source>
        <dbReference type="Proteomes" id="UP000754495"/>
    </source>
</evidence>
<keyword evidence="6 9" id="KW-0456">Lyase</keyword>
<dbReference type="Pfam" id="PF03737">
    <property type="entry name" value="RraA-like"/>
    <property type="match status" value="1"/>
</dbReference>
<dbReference type="EMBL" id="JAANOU010000001">
    <property type="protein sequence ID" value="NIH79836.1"/>
    <property type="molecule type" value="Genomic_DNA"/>
</dbReference>
<dbReference type="SUPFAM" id="SSF89562">
    <property type="entry name" value="RraA-like"/>
    <property type="match status" value="1"/>
</dbReference>
<dbReference type="NCBIfam" id="NF006875">
    <property type="entry name" value="PRK09372.1"/>
    <property type="match status" value="1"/>
</dbReference>
<comment type="caution">
    <text evidence="10">The sequence shown here is derived from an EMBL/GenBank/DDBJ whole genome shotgun (WGS) entry which is preliminary data.</text>
</comment>
<evidence type="ECO:0000256" key="7">
    <source>
        <dbReference type="ARBA" id="ARBA00025046"/>
    </source>
</evidence>
<proteinExistence type="inferred from homology"/>
<evidence type="ECO:0000256" key="4">
    <source>
        <dbReference type="ARBA" id="ARBA00011233"/>
    </source>
</evidence>